<evidence type="ECO:0000259" key="21">
    <source>
        <dbReference type="PROSITE" id="PS50112"/>
    </source>
</evidence>
<dbReference type="GO" id="GO:0005737">
    <property type="term" value="C:cytoplasm"/>
    <property type="evidence" value="ECO:0007669"/>
    <property type="project" value="UniProtKB-SubCell"/>
</dbReference>
<dbReference type="GO" id="GO:0016020">
    <property type="term" value="C:membrane"/>
    <property type="evidence" value="ECO:0007669"/>
    <property type="project" value="InterPro"/>
</dbReference>
<feature type="domain" description="PAS" evidence="21">
    <location>
        <begin position="43"/>
        <end position="87"/>
    </location>
</feature>
<evidence type="ECO:0000256" key="15">
    <source>
        <dbReference type="ARBA" id="ARBA00023012"/>
    </source>
</evidence>
<dbReference type="PROSITE" id="PS50112">
    <property type="entry name" value="PAS"/>
    <property type="match status" value="1"/>
</dbReference>
<evidence type="ECO:0000256" key="14">
    <source>
        <dbReference type="ARBA" id="ARBA00023004"/>
    </source>
</evidence>
<dbReference type="InterPro" id="IPR001610">
    <property type="entry name" value="PAC"/>
</dbReference>
<dbReference type="Pfam" id="PF02518">
    <property type="entry name" value="HATPase_c"/>
    <property type="match status" value="1"/>
</dbReference>
<evidence type="ECO:0000256" key="17">
    <source>
        <dbReference type="ARBA" id="ARBA00024827"/>
    </source>
</evidence>
<dbReference type="InterPro" id="IPR011712">
    <property type="entry name" value="Sig_transdc_His_kin_sub3_dim/P"/>
</dbReference>
<keyword evidence="9" id="KW-0808">Transferase</keyword>
<dbReference type="InterPro" id="IPR000700">
    <property type="entry name" value="PAS-assoc_C"/>
</dbReference>
<dbReference type="EC" id="2.7.13.3" evidence="4"/>
<keyword evidence="10" id="KW-0479">Metal-binding</keyword>
<accession>A0A6C0FRM0</accession>
<feature type="domain" description="PAC" evidence="22">
    <location>
        <begin position="115"/>
        <end position="167"/>
    </location>
</feature>
<protein>
    <recommendedName>
        <fullName evidence="5">Oxygen sensor histidine kinase NreB</fullName>
        <ecNumber evidence="4">2.7.13.3</ecNumber>
    </recommendedName>
    <alternativeName>
        <fullName evidence="18">Nitrogen regulation protein B</fullName>
    </alternativeName>
</protein>
<evidence type="ECO:0000313" key="24">
    <source>
        <dbReference type="Proteomes" id="UP000476064"/>
    </source>
</evidence>
<gene>
    <name evidence="23" type="ORF">GXP70_05810</name>
</gene>
<dbReference type="Gene3D" id="3.30.565.10">
    <property type="entry name" value="Histidine kinase-like ATPase, C-terminal domain"/>
    <property type="match status" value="1"/>
</dbReference>
<organism evidence="23 24">
    <name type="scientific">Paenibacillus lycopersici</name>
    <dbReference type="NCBI Taxonomy" id="2704462"/>
    <lineage>
        <taxon>Bacteria</taxon>
        <taxon>Bacillati</taxon>
        <taxon>Bacillota</taxon>
        <taxon>Bacilli</taxon>
        <taxon>Bacillales</taxon>
        <taxon>Paenibacillaceae</taxon>
        <taxon>Paenibacillus</taxon>
    </lineage>
</organism>
<dbReference type="CDD" id="cd00130">
    <property type="entry name" value="PAS"/>
    <property type="match status" value="1"/>
</dbReference>
<keyword evidence="13" id="KW-0067">ATP-binding</keyword>
<dbReference type="PANTHER" id="PTHR24421">
    <property type="entry name" value="NITRATE/NITRITE SENSOR PROTEIN NARX-RELATED"/>
    <property type="match status" value="1"/>
</dbReference>
<evidence type="ECO:0000256" key="4">
    <source>
        <dbReference type="ARBA" id="ARBA00012438"/>
    </source>
</evidence>
<evidence type="ECO:0000259" key="22">
    <source>
        <dbReference type="PROSITE" id="PS50113"/>
    </source>
</evidence>
<evidence type="ECO:0000259" key="20">
    <source>
        <dbReference type="PROSITE" id="PS50109"/>
    </source>
</evidence>
<keyword evidence="11" id="KW-0547">Nucleotide-binding</keyword>
<comment type="subcellular location">
    <subcellularLocation>
        <location evidence="3">Cytoplasm</location>
    </subcellularLocation>
</comment>
<dbReference type="Gene3D" id="3.30.450.20">
    <property type="entry name" value="PAS domain"/>
    <property type="match status" value="1"/>
</dbReference>
<dbReference type="RefSeq" id="WP_162355583.1">
    <property type="nucleotide sequence ID" value="NZ_CP048209.1"/>
</dbReference>
<dbReference type="GO" id="GO:0046983">
    <property type="term" value="F:protein dimerization activity"/>
    <property type="evidence" value="ECO:0007669"/>
    <property type="project" value="InterPro"/>
</dbReference>
<evidence type="ECO:0000256" key="10">
    <source>
        <dbReference type="ARBA" id="ARBA00022723"/>
    </source>
</evidence>
<evidence type="ECO:0000313" key="23">
    <source>
        <dbReference type="EMBL" id="QHT59517.1"/>
    </source>
</evidence>
<dbReference type="SUPFAM" id="SSF55785">
    <property type="entry name" value="PYP-like sensor domain (PAS domain)"/>
    <property type="match status" value="1"/>
</dbReference>
<keyword evidence="6" id="KW-0004">4Fe-4S</keyword>
<dbReference type="Pfam" id="PF13426">
    <property type="entry name" value="PAS_9"/>
    <property type="match status" value="1"/>
</dbReference>
<keyword evidence="8" id="KW-0597">Phosphoprotein</keyword>
<keyword evidence="12" id="KW-0418">Kinase</keyword>
<comment type="cofactor">
    <cofactor evidence="2">
        <name>[4Fe-4S] cluster</name>
        <dbReference type="ChEBI" id="CHEBI:49883"/>
    </cofactor>
</comment>
<feature type="coiled-coil region" evidence="19">
    <location>
        <begin position="151"/>
        <end position="178"/>
    </location>
</feature>
<evidence type="ECO:0000256" key="12">
    <source>
        <dbReference type="ARBA" id="ARBA00022777"/>
    </source>
</evidence>
<dbReference type="EMBL" id="CP048209">
    <property type="protein sequence ID" value="QHT59517.1"/>
    <property type="molecule type" value="Genomic_DNA"/>
</dbReference>
<comment type="function">
    <text evidence="17">Member of the two-component regulatory system NreB/NreC involved in the control of dissimilatory nitrate/nitrite reduction in response to oxygen. NreB functions as a direct oxygen sensor histidine kinase which is autophosphorylated, in the absence of oxygen, probably at the conserved histidine residue, and transfers its phosphate group probably to a conserved aspartate residue of NreC. NreB/NreC activates the expression of the nitrate (narGHJI) and nitrite (nir) reductase operons, as well as the putative nitrate transporter gene narT.</text>
</comment>
<evidence type="ECO:0000256" key="18">
    <source>
        <dbReference type="ARBA" id="ARBA00030800"/>
    </source>
</evidence>
<dbReference type="Pfam" id="PF07730">
    <property type="entry name" value="HisKA_3"/>
    <property type="match status" value="1"/>
</dbReference>
<evidence type="ECO:0000256" key="2">
    <source>
        <dbReference type="ARBA" id="ARBA00001966"/>
    </source>
</evidence>
<evidence type="ECO:0000256" key="16">
    <source>
        <dbReference type="ARBA" id="ARBA00023014"/>
    </source>
</evidence>
<evidence type="ECO:0000256" key="6">
    <source>
        <dbReference type="ARBA" id="ARBA00022485"/>
    </source>
</evidence>
<dbReference type="PROSITE" id="PS50113">
    <property type="entry name" value="PAC"/>
    <property type="match status" value="1"/>
</dbReference>
<dbReference type="GO" id="GO:0046872">
    <property type="term" value="F:metal ion binding"/>
    <property type="evidence" value="ECO:0007669"/>
    <property type="project" value="UniProtKB-KW"/>
</dbReference>
<dbReference type="InterPro" id="IPR000014">
    <property type="entry name" value="PAS"/>
</dbReference>
<dbReference type="PRINTS" id="PR00344">
    <property type="entry name" value="BCTRLSENSOR"/>
</dbReference>
<reference evidence="23 24" key="1">
    <citation type="submission" date="2020-01" db="EMBL/GenBank/DDBJ databases">
        <title>Paenibacillus sp. nov., isolated from tomato rhizosphere.</title>
        <authorList>
            <person name="Weon H.-Y."/>
            <person name="Lee S.A."/>
        </authorList>
    </citation>
    <scope>NUCLEOTIDE SEQUENCE [LARGE SCALE GENOMIC DNA]</scope>
    <source>
        <strain evidence="23 24">12200R-189</strain>
    </source>
</reference>
<keyword evidence="16" id="KW-0411">Iron-sulfur</keyword>
<evidence type="ECO:0000256" key="8">
    <source>
        <dbReference type="ARBA" id="ARBA00022553"/>
    </source>
</evidence>
<keyword evidence="14" id="KW-0408">Iron</keyword>
<dbReference type="GO" id="GO:0005524">
    <property type="term" value="F:ATP binding"/>
    <property type="evidence" value="ECO:0007669"/>
    <property type="project" value="UniProtKB-KW"/>
</dbReference>
<keyword evidence="19" id="KW-0175">Coiled coil</keyword>
<dbReference type="InterPro" id="IPR005467">
    <property type="entry name" value="His_kinase_dom"/>
</dbReference>
<dbReference type="PANTHER" id="PTHR24421:SF10">
    <property type="entry name" value="NITRATE_NITRITE SENSOR PROTEIN NARQ"/>
    <property type="match status" value="1"/>
</dbReference>
<evidence type="ECO:0000256" key="13">
    <source>
        <dbReference type="ARBA" id="ARBA00022840"/>
    </source>
</evidence>
<evidence type="ECO:0000256" key="1">
    <source>
        <dbReference type="ARBA" id="ARBA00000085"/>
    </source>
</evidence>
<dbReference type="InterPro" id="IPR035965">
    <property type="entry name" value="PAS-like_dom_sf"/>
</dbReference>
<dbReference type="InterPro" id="IPR050482">
    <property type="entry name" value="Sensor_HK_TwoCompSys"/>
</dbReference>
<dbReference type="Proteomes" id="UP000476064">
    <property type="component" value="Chromosome"/>
</dbReference>
<dbReference type="PROSITE" id="PS50109">
    <property type="entry name" value="HIS_KIN"/>
    <property type="match status" value="1"/>
</dbReference>
<dbReference type="AlphaFoldDB" id="A0A6C0FRM0"/>
<evidence type="ECO:0000256" key="7">
    <source>
        <dbReference type="ARBA" id="ARBA00022490"/>
    </source>
</evidence>
<dbReference type="InterPro" id="IPR004358">
    <property type="entry name" value="Sig_transdc_His_kin-like_C"/>
</dbReference>
<evidence type="ECO:0000256" key="11">
    <source>
        <dbReference type="ARBA" id="ARBA00022741"/>
    </source>
</evidence>
<dbReference type="SMART" id="SM00086">
    <property type="entry name" value="PAC"/>
    <property type="match status" value="1"/>
</dbReference>
<evidence type="ECO:0000256" key="19">
    <source>
        <dbReference type="SAM" id="Coils"/>
    </source>
</evidence>
<comment type="catalytic activity">
    <reaction evidence="1">
        <text>ATP + protein L-histidine = ADP + protein N-phospho-L-histidine.</text>
        <dbReference type="EC" id="2.7.13.3"/>
    </reaction>
</comment>
<evidence type="ECO:0000256" key="3">
    <source>
        <dbReference type="ARBA" id="ARBA00004496"/>
    </source>
</evidence>
<feature type="domain" description="Histidine kinase" evidence="20">
    <location>
        <begin position="282"/>
        <end position="369"/>
    </location>
</feature>
<dbReference type="SUPFAM" id="SSF55874">
    <property type="entry name" value="ATPase domain of HSP90 chaperone/DNA topoisomerase II/histidine kinase"/>
    <property type="match status" value="1"/>
</dbReference>
<dbReference type="InterPro" id="IPR003594">
    <property type="entry name" value="HATPase_dom"/>
</dbReference>
<keyword evidence="7" id="KW-0963">Cytoplasm</keyword>
<dbReference type="GO" id="GO:0000155">
    <property type="term" value="F:phosphorelay sensor kinase activity"/>
    <property type="evidence" value="ECO:0007669"/>
    <property type="project" value="InterPro"/>
</dbReference>
<dbReference type="NCBIfam" id="TIGR00229">
    <property type="entry name" value="sensory_box"/>
    <property type="match status" value="1"/>
</dbReference>
<dbReference type="CDD" id="cd16917">
    <property type="entry name" value="HATPase_UhpB-NarQ-NarX-like"/>
    <property type="match status" value="1"/>
</dbReference>
<sequence>MNKEHDHAPPEVIGQNVRQLLAQIDAQLADAPIRDSLKLSLKQLADLKFALDESSIVAITDARGMILYVNDKFCEISQYARHELLGRDHRIINSGYHDKAFIRDIWHTITSGRVWRGDIRNRAKDGTFYWVNTTIVPFLNEDGTPYQFLAIRNEVTELKRVEEELQQMMAQMMHLQEEQRKRFSRELHDGIGQSMFSLLIQLDRIIAGKGNPELEKLRRSVSSVMEEVRTLAWELRPSVLDDLGVVPAIRTYIENYTQHTAIQVDFVTNLRKRLPAAIETTIYRVIQEALTNIGKYADVFQADVKVTDTGAGIEVRITDAGKGFLRDQSAKGVGLFSMEERARSIGGQLAIDSKPGQGTSILLLAPAALSQPHEEERPR</sequence>
<dbReference type="KEGG" id="plyc:GXP70_05810"/>
<dbReference type="InterPro" id="IPR036890">
    <property type="entry name" value="HATPase_C_sf"/>
</dbReference>
<evidence type="ECO:0000256" key="5">
    <source>
        <dbReference type="ARBA" id="ARBA00017322"/>
    </source>
</evidence>
<proteinExistence type="predicted"/>
<evidence type="ECO:0000256" key="9">
    <source>
        <dbReference type="ARBA" id="ARBA00022679"/>
    </source>
</evidence>
<name>A0A6C0FRM0_9BACL</name>
<dbReference type="Gene3D" id="1.20.5.1930">
    <property type="match status" value="1"/>
</dbReference>
<keyword evidence="15" id="KW-0902">Two-component regulatory system</keyword>
<keyword evidence="24" id="KW-1185">Reference proteome</keyword>
<dbReference type="GO" id="GO:0051539">
    <property type="term" value="F:4 iron, 4 sulfur cluster binding"/>
    <property type="evidence" value="ECO:0007669"/>
    <property type="project" value="UniProtKB-KW"/>
</dbReference>